<gene>
    <name evidence="2" type="ORF">OE104_00040</name>
</gene>
<keyword evidence="1" id="KW-0812">Transmembrane</keyword>
<evidence type="ECO:0000313" key="3">
    <source>
        <dbReference type="Proteomes" id="UP001164718"/>
    </source>
</evidence>
<proteinExistence type="predicted"/>
<organism evidence="2 3">
    <name type="scientific">Fervidibacillus albus</name>
    <dbReference type="NCBI Taxonomy" id="2980026"/>
    <lineage>
        <taxon>Bacteria</taxon>
        <taxon>Bacillati</taxon>
        <taxon>Bacillota</taxon>
        <taxon>Bacilli</taxon>
        <taxon>Bacillales</taxon>
        <taxon>Bacillaceae</taxon>
        <taxon>Fervidibacillus</taxon>
    </lineage>
</organism>
<dbReference type="KEGG" id="faf:OE104_00040"/>
<evidence type="ECO:0000256" key="1">
    <source>
        <dbReference type="SAM" id="Phobius"/>
    </source>
</evidence>
<name>A0A9E8RW09_9BACI</name>
<keyword evidence="3" id="KW-1185">Reference proteome</keyword>
<dbReference type="AlphaFoldDB" id="A0A9E8RW09"/>
<dbReference type="EMBL" id="CP106878">
    <property type="protein sequence ID" value="WAA09809.1"/>
    <property type="molecule type" value="Genomic_DNA"/>
</dbReference>
<accession>A0A9E8RW09</accession>
<keyword evidence="1" id="KW-0472">Membrane</keyword>
<dbReference type="RefSeq" id="WP_275417593.1">
    <property type="nucleotide sequence ID" value="NZ_CP106878.1"/>
</dbReference>
<keyword evidence="1" id="KW-1133">Transmembrane helix</keyword>
<dbReference type="Proteomes" id="UP001164718">
    <property type="component" value="Chromosome"/>
</dbReference>
<sequence length="166" mass="18947">MKKKIVIPSVIIGLLISLVANVYFYSKTMDAKREAGAVWKESMYAISQTLDDMKTVDLNEAAKTEEGRKYIESIAERFFLIQLEFVGEANELLDEIDSVLEKAIDDGNVSEEDLSVYKEAVGILDEIVAKFSQRFETNLDWYYGFTDEKIPNVATQIIEETLENRQ</sequence>
<protein>
    <submittedName>
        <fullName evidence="2">Uncharacterized protein</fullName>
    </submittedName>
</protein>
<evidence type="ECO:0000313" key="2">
    <source>
        <dbReference type="EMBL" id="WAA09809.1"/>
    </source>
</evidence>
<reference evidence="2" key="1">
    <citation type="submission" date="2022-09" db="EMBL/GenBank/DDBJ databases">
        <title>Complete Genomes of Fervidibacillus albus and Fervidibacillus halotolerans isolated from tidal flat sediments.</title>
        <authorList>
            <person name="Kwon K.K."/>
            <person name="Yang S.-H."/>
            <person name="Park M.J."/>
            <person name="Oh H.-M."/>
        </authorList>
    </citation>
    <scope>NUCLEOTIDE SEQUENCE</scope>
    <source>
        <strain evidence="2">MEBiC13591</strain>
    </source>
</reference>
<feature type="transmembrane region" description="Helical" evidence="1">
    <location>
        <begin position="6"/>
        <end position="25"/>
    </location>
</feature>